<organism evidence="2 3">
    <name type="scientific">Arthrobacter terricola</name>
    <dbReference type="NCBI Taxonomy" id="2547396"/>
    <lineage>
        <taxon>Bacteria</taxon>
        <taxon>Bacillati</taxon>
        <taxon>Actinomycetota</taxon>
        <taxon>Actinomycetes</taxon>
        <taxon>Micrococcales</taxon>
        <taxon>Micrococcaceae</taxon>
        <taxon>Arthrobacter</taxon>
    </lineage>
</organism>
<dbReference type="Gene3D" id="3.40.50.1820">
    <property type="entry name" value="alpha/beta hydrolase"/>
    <property type="match status" value="1"/>
</dbReference>
<reference evidence="2 3" key="1">
    <citation type="submission" date="2019-03" db="EMBL/GenBank/DDBJ databases">
        <title>Whole genome sequence of Arthrobacter sp JH1-1.</title>
        <authorList>
            <person name="Trinh H.N."/>
        </authorList>
    </citation>
    <scope>NUCLEOTIDE SEQUENCE [LARGE SCALE GENOMIC DNA]</scope>
    <source>
        <strain evidence="2 3">JH1-1</strain>
    </source>
</reference>
<dbReference type="EMBL" id="SMRU01000055">
    <property type="protein sequence ID" value="TDF87205.1"/>
    <property type="molecule type" value="Genomic_DNA"/>
</dbReference>
<dbReference type="OrthoDB" id="8871309at2"/>
<dbReference type="Pfam" id="PF02089">
    <property type="entry name" value="Palm_thioest"/>
    <property type="match status" value="1"/>
</dbReference>
<evidence type="ECO:0000313" key="3">
    <source>
        <dbReference type="Proteomes" id="UP000295511"/>
    </source>
</evidence>
<feature type="chain" id="PRO_5020599276" evidence="1">
    <location>
        <begin position="36"/>
        <end position="347"/>
    </location>
</feature>
<sequence>MNERRLPIHKLIRSTVVAATTAVALAFAPVTAAFADQGPLYAPVDQPGPALSVPQNLLGASLECSANVSGASRDVVLLIPGTTLTPETNFDGNWFQALDKLNWPYCSVTLPENAMNDIQVSAEYIVNAIRQVNAASGRKVDLLGFSQGGLAPRFALRFWPDTRAMVDDYVALGATNHGSLTVDGMCAAGCAPALQQQRLNSAFTQATNSYQETFAGISYTDIYSHTDQFVTPNLNDSGTTSMHGGGGSITNVALQDVCPLNAADHLATGTYDPVAYALAIDALSHDGPADPDRVPASTCTKLFMPGVDPMTFPGKYVDLWNNVLAQLVAYPHVGTEPALKPYVYAQP</sequence>
<gene>
    <name evidence="2" type="ORF">E1809_25155</name>
</gene>
<proteinExistence type="predicted"/>
<comment type="caution">
    <text evidence="2">The sequence shown here is derived from an EMBL/GenBank/DDBJ whole genome shotgun (WGS) entry which is preliminary data.</text>
</comment>
<dbReference type="PANTHER" id="PTHR37574:SF1">
    <property type="entry name" value="LIPASE B"/>
    <property type="match status" value="1"/>
</dbReference>
<evidence type="ECO:0000256" key="1">
    <source>
        <dbReference type="SAM" id="SignalP"/>
    </source>
</evidence>
<name>A0A4R5K4W9_9MICC</name>
<dbReference type="AlphaFoldDB" id="A0A4R5K4W9"/>
<feature type="signal peptide" evidence="1">
    <location>
        <begin position="1"/>
        <end position="35"/>
    </location>
</feature>
<dbReference type="SUPFAM" id="SSF53474">
    <property type="entry name" value="alpha/beta-Hydrolases"/>
    <property type="match status" value="1"/>
</dbReference>
<keyword evidence="3" id="KW-1185">Reference proteome</keyword>
<evidence type="ECO:0000313" key="2">
    <source>
        <dbReference type="EMBL" id="TDF87205.1"/>
    </source>
</evidence>
<dbReference type="InterPro" id="IPR029058">
    <property type="entry name" value="AB_hydrolase_fold"/>
</dbReference>
<dbReference type="Proteomes" id="UP000295511">
    <property type="component" value="Unassembled WGS sequence"/>
</dbReference>
<dbReference type="RefSeq" id="WP_133206975.1">
    <property type="nucleotide sequence ID" value="NZ_SMRU01000055.1"/>
</dbReference>
<dbReference type="PANTHER" id="PTHR37574">
    <property type="entry name" value="LIPASE B"/>
    <property type="match status" value="1"/>
</dbReference>
<accession>A0A4R5K4W9</accession>
<protein>
    <submittedName>
        <fullName evidence="2">Lipase</fullName>
    </submittedName>
</protein>
<dbReference type="InterPro" id="IPR053228">
    <property type="entry name" value="Stereospecific_Lipase"/>
</dbReference>
<keyword evidence="1" id="KW-0732">Signal</keyword>